<organism evidence="1 2">
    <name type="scientific">Rhodopirellula baltica SH28</name>
    <dbReference type="NCBI Taxonomy" id="993517"/>
    <lineage>
        <taxon>Bacteria</taxon>
        <taxon>Pseudomonadati</taxon>
        <taxon>Planctomycetota</taxon>
        <taxon>Planctomycetia</taxon>
        <taxon>Pirellulales</taxon>
        <taxon>Pirellulaceae</taxon>
        <taxon>Rhodopirellula</taxon>
    </lineage>
</organism>
<evidence type="ECO:0000313" key="1">
    <source>
        <dbReference type="EMBL" id="EKK02018.1"/>
    </source>
</evidence>
<comment type="caution">
    <text evidence="1">The sequence shown here is derived from an EMBL/GenBank/DDBJ whole genome shotgun (WGS) entry which is preliminary data.</text>
</comment>
<name>K5DHT5_RHOBT</name>
<proteinExistence type="predicted"/>
<dbReference type="Proteomes" id="UP000007993">
    <property type="component" value="Unassembled WGS sequence"/>
</dbReference>
<sequence>MFELCPAQIPTIHLMKCARRAPFPGRLKETDIRDVWAVSSESDHCWSPSVSCAGCSR</sequence>
<accession>K5DHT5</accession>
<dbReference type="AlphaFoldDB" id="K5DHT5"/>
<reference evidence="1 2" key="1">
    <citation type="journal article" date="2013" name="Mar. Genomics">
        <title>Expression of sulfatases in Rhodopirellula baltica and the diversity of sulfatases in the genus Rhodopirellula.</title>
        <authorList>
            <person name="Wegner C.E."/>
            <person name="Richter-Heitmann T."/>
            <person name="Klindworth A."/>
            <person name="Klockow C."/>
            <person name="Richter M."/>
            <person name="Achstetter T."/>
            <person name="Glockner F.O."/>
            <person name="Harder J."/>
        </authorList>
    </citation>
    <scope>NUCLEOTIDE SEQUENCE [LARGE SCALE GENOMIC DNA]</scope>
    <source>
        <strain evidence="1 2">SH28</strain>
    </source>
</reference>
<protein>
    <submittedName>
        <fullName evidence="1">Uncharacterized protein</fullName>
    </submittedName>
</protein>
<gene>
    <name evidence="1" type="ORF">RBSH_02667</name>
</gene>
<dbReference type="EMBL" id="AMCW01000073">
    <property type="protein sequence ID" value="EKK02018.1"/>
    <property type="molecule type" value="Genomic_DNA"/>
</dbReference>
<evidence type="ECO:0000313" key="2">
    <source>
        <dbReference type="Proteomes" id="UP000007993"/>
    </source>
</evidence>
<dbReference type="PATRIC" id="fig|993517.3.peg.2877"/>